<dbReference type="InterPro" id="IPR045224">
    <property type="entry name" value="HDZip_class_I_plant"/>
</dbReference>
<keyword evidence="4 8" id="KW-0371">Homeobox</keyword>
<accession>A0AAV7EH91</accession>
<keyword evidence="15" id="KW-1185">Reference proteome</keyword>
<dbReference type="PROSITE" id="PS50071">
    <property type="entry name" value="HOMEOBOX_2"/>
    <property type="match status" value="1"/>
</dbReference>
<dbReference type="PRINTS" id="PR00031">
    <property type="entry name" value="HTHREPRESSR"/>
</dbReference>
<dbReference type="Gene3D" id="1.10.10.60">
    <property type="entry name" value="Homeodomain-like"/>
    <property type="match status" value="1"/>
</dbReference>
<dbReference type="Pfam" id="PF00046">
    <property type="entry name" value="Homeodomain"/>
    <property type="match status" value="1"/>
</dbReference>
<feature type="DNA-binding region" description="Homeobox" evidence="8">
    <location>
        <begin position="13"/>
        <end position="72"/>
    </location>
</feature>
<sequence length="176" mass="20082">MAPFLSSSHRSPAKRHKKRLTDDQLSLLERSFSHDRKLEPEKKLQLAQDLGLQPRQVAVWYQNKRARWKTQTLEIDYKALRMKLESVIAEKKALEDELQRLKGDLERAHEMSRLGGNFSFSSSCEEDGNSALPSEGNSSWNNGDVLQVEELYVAMMGAETQLGKLQYIDGYARPAS</sequence>
<dbReference type="GO" id="GO:0045893">
    <property type="term" value="P:positive regulation of DNA-templated transcription"/>
    <property type="evidence" value="ECO:0007669"/>
    <property type="project" value="TreeGrafter"/>
</dbReference>
<comment type="similarity">
    <text evidence="7 10">Belongs to the HD-ZIP homeobox family. Class I subfamily.</text>
</comment>
<proteinExistence type="inferred from homology"/>
<comment type="caution">
    <text evidence="14">The sequence shown here is derived from an EMBL/GenBank/DDBJ whole genome shotgun (WGS) entry which is preliminary data.</text>
</comment>
<dbReference type="GO" id="GO:0005634">
    <property type="term" value="C:nucleus"/>
    <property type="evidence" value="ECO:0007669"/>
    <property type="project" value="UniProtKB-SubCell"/>
</dbReference>
<comment type="function">
    <text evidence="10">Transcription factor.</text>
</comment>
<evidence type="ECO:0000313" key="15">
    <source>
        <dbReference type="Proteomes" id="UP000825729"/>
    </source>
</evidence>
<dbReference type="SMART" id="SM00389">
    <property type="entry name" value="HOX"/>
    <property type="match status" value="1"/>
</dbReference>
<dbReference type="InterPro" id="IPR001356">
    <property type="entry name" value="HD"/>
</dbReference>
<evidence type="ECO:0000259" key="13">
    <source>
        <dbReference type="PROSITE" id="PS50071"/>
    </source>
</evidence>
<dbReference type="GO" id="GO:0000981">
    <property type="term" value="F:DNA-binding transcription factor activity, RNA polymerase II-specific"/>
    <property type="evidence" value="ECO:0007669"/>
    <property type="project" value="UniProtKB-UniRule"/>
</dbReference>
<gene>
    <name evidence="14" type="ORF">H6P81_013914</name>
</gene>
<organism evidence="14 15">
    <name type="scientific">Aristolochia fimbriata</name>
    <name type="common">White veined hardy Dutchman's pipe vine</name>
    <dbReference type="NCBI Taxonomy" id="158543"/>
    <lineage>
        <taxon>Eukaryota</taxon>
        <taxon>Viridiplantae</taxon>
        <taxon>Streptophyta</taxon>
        <taxon>Embryophyta</taxon>
        <taxon>Tracheophyta</taxon>
        <taxon>Spermatophyta</taxon>
        <taxon>Magnoliopsida</taxon>
        <taxon>Magnoliidae</taxon>
        <taxon>Piperales</taxon>
        <taxon>Aristolochiaceae</taxon>
        <taxon>Aristolochia</taxon>
    </lineage>
</organism>
<dbReference type="InterPro" id="IPR009057">
    <property type="entry name" value="Homeodomain-like_sf"/>
</dbReference>
<dbReference type="PROSITE" id="PS00027">
    <property type="entry name" value="HOMEOBOX_1"/>
    <property type="match status" value="1"/>
</dbReference>
<name>A0AAV7EH91_ARIFI</name>
<dbReference type="PANTHER" id="PTHR24326:SF522">
    <property type="entry name" value="HOMEOBOX-LEUCINE ZIPPER PROTEIN ATHB-52"/>
    <property type="match status" value="1"/>
</dbReference>
<keyword evidence="2 10" id="KW-0805">Transcription regulation</keyword>
<evidence type="ECO:0000256" key="12">
    <source>
        <dbReference type="SAM" id="MobiDB-lite"/>
    </source>
</evidence>
<keyword evidence="11" id="KW-0175">Coiled coil</keyword>
<feature type="coiled-coil region" evidence="11">
    <location>
        <begin position="77"/>
        <end position="111"/>
    </location>
</feature>
<keyword evidence="5 10" id="KW-0804">Transcription</keyword>
<dbReference type="InterPro" id="IPR017970">
    <property type="entry name" value="Homeobox_CS"/>
</dbReference>
<feature type="region of interest" description="Disordered" evidence="12">
    <location>
        <begin position="1"/>
        <end position="20"/>
    </location>
</feature>
<evidence type="ECO:0000256" key="5">
    <source>
        <dbReference type="ARBA" id="ARBA00023163"/>
    </source>
</evidence>
<dbReference type="SUPFAM" id="SSF46689">
    <property type="entry name" value="Homeodomain-like"/>
    <property type="match status" value="1"/>
</dbReference>
<evidence type="ECO:0000256" key="7">
    <source>
        <dbReference type="ARBA" id="ARBA00025748"/>
    </source>
</evidence>
<evidence type="ECO:0000256" key="4">
    <source>
        <dbReference type="ARBA" id="ARBA00023155"/>
    </source>
</evidence>
<dbReference type="Proteomes" id="UP000825729">
    <property type="component" value="Unassembled WGS sequence"/>
</dbReference>
<dbReference type="CDD" id="cd00086">
    <property type="entry name" value="homeodomain"/>
    <property type="match status" value="1"/>
</dbReference>
<evidence type="ECO:0000256" key="11">
    <source>
        <dbReference type="SAM" id="Coils"/>
    </source>
</evidence>
<evidence type="ECO:0000256" key="2">
    <source>
        <dbReference type="ARBA" id="ARBA00023015"/>
    </source>
</evidence>
<evidence type="ECO:0000256" key="1">
    <source>
        <dbReference type="ARBA" id="ARBA00004123"/>
    </source>
</evidence>
<dbReference type="EMBL" id="JAINDJ010000005">
    <property type="protein sequence ID" value="KAG9447786.1"/>
    <property type="molecule type" value="Genomic_DNA"/>
</dbReference>
<protein>
    <recommendedName>
        <fullName evidence="10">Homeobox-leucine zipper protein</fullName>
    </recommendedName>
    <alternativeName>
        <fullName evidence="10">HD-ZIP protein</fullName>
    </alternativeName>
    <alternativeName>
        <fullName evidence="10">Homeodomain transcription factor</fullName>
    </alternativeName>
</protein>
<feature type="domain" description="Homeobox" evidence="13">
    <location>
        <begin position="11"/>
        <end position="71"/>
    </location>
</feature>
<keyword evidence="3 8" id="KW-0238">DNA-binding</keyword>
<evidence type="ECO:0000256" key="8">
    <source>
        <dbReference type="PROSITE-ProRule" id="PRU00108"/>
    </source>
</evidence>
<keyword evidence="6 8" id="KW-0539">Nucleus</keyword>
<evidence type="ECO:0000256" key="3">
    <source>
        <dbReference type="ARBA" id="ARBA00023125"/>
    </source>
</evidence>
<reference evidence="14 15" key="1">
    <citation type="submission" date="2021-07" db="EMBL/GenBank/DDBJ databases">
        <title>The Aristolochia fimbriata genome: insights into angiosperm evolution, floral development and chemical biosynthesis.</title>
        <authorList>
            <person name="Jiao Y."/>
        </authorList>
    </citation>
    <scope>NUCLEOTIDE SEQUENCE [LARGE SCALE GENOMIC DNA]</scope>
    <source>
        <strain evidence="14">IBCAS-2021</strain>
        <tissue evidence="14">Leaf</tissue>
    </source>
</reference>
<evidence type="ECO:0000313" key="14">
    <source>
        <dbReference type="EMBL" id="KAG9447786.1"/>
    </source>
</evidence>
<evidence type="ECO:0000256" key="10">
    <source>
        <dbReference type="RuleBase" id="RU369038"/>
    </source>
</evidence>
<dbReference type="PANTHER" id="PTHR24326">
    <property type="entry name" value="HOMEOBOX-LEUCINE ZIPPER PROTEIN"/>
    <property type="match status" value="1"/>
</dbReference>
<evidence type="ECO:0000256" key="9">
    <source>
        <dbReference type="RuleBase" id="RU000682"/>
    </source>
</evidence>
<dbReference type="InterPro" id="IPR000047">
    <property type="entry name" value="HTH_motif"/>
</dbReference>
<dbReference type="GO" id="GO:0043565">
    <property type="term" value="F:sequence-specific DNA binding"/>
    <property type="evidence" value="ECO:0007669"/>
    <property type="project" value="TreeGrafter"/>
</dbReference>
<dbReference type="AlphaFoldDB" id="A0AAV7EH91"/>
<comment type="subcellular location">
    <subcellularLocation>
        <location evidence="1 8 9">Nucleus</location>
    </subcellularLocation>
</comment>
<evidence type="ECO:0000256" key="6">
    <source>
        <dbReference type="ARBA" id="ARBA00023242"/>
    </source>
</evidence>
<feature type="compositionally biased region" description="Polar residues" evidence="12">
    <location>
        <begin position="1"/>
        <end position="10"/>
    </location>
</feature>